<feature type="transmembrane region" description="Helical" evidence="6">
    <location>
        <begin position="233"/>
        <end position="253"/>
    </location>
</feature>
<evidence type="ECO:0000256" key="6">
    <source>
        <dbReference type="SAM" id="Phobius"/>
    </source>
</evidence>
<organism evidence="8">
    <name type="scientific">Hexamita inflata</name>
    <dbReference type="NCBI Taxonomy" id="28002"/>
    <lineage>
        <taxon>Eukaryota</taxon>
        <taxon>Metamonada</taxon>
        <taxon>Diplomonadida</taxon>
        <taxon>Hexamitidae</taxon>
        <taxon>Hexamitinae</taxon>
        <taxon>Hexamita</taxon>
    </lineage>
</organism>
<evidence type="ECO:0000256" key="4">
    <source>
        <dbReference type="ARBA" id="ARBA00023136"/>
    </source>
</evidence>
<dbReference type="Proteomes" id="UP001642409">
    <property type="component" value="Unassembled WGS sequence"/>
</dbReference>
<evidence type="ECO:0000256" key="1">
    <source>
        <dbReference type="ARBA" id="ARBA00004141"/>
    </source>
</evidence>
<evidence type="ECO:0000313" key="9">
    <source>
        <dbReference type="EMBL" id="CAL6057581.1"/>
    </source>
</evidence>
<feature type="transmembrane region" description="Helical" evidence="6">
    <location>
        <begin position="49"/>
        <end position="66"/>
    </location>
</feature>
<comment type="caution">
    <text evidence="8">The sequence shown here is derived from an EMBL/GenBank/DDBJ whole genome shotgun (WGS) entry which is preliminary data.</text>
</comment>
<keyword evidence="3 6" id="KW-1133">Transmembrane helix</keyword>
<keyword evidence="2 5" id="KW-0812">Transmembrane</keyword>
<dbReference type="PANTHER" id="PTHR12560">
    <property type="entry name" value="LONGEVITY ASSURANCE FACTOR 1 LAG1"/>
    <property type="match status" value="1"/>
</dbReference>
<dbReference type="Pfam" id="PF03798">
    <property type="entry name" value="TRAM_LAG1_CLN8"/>
    <property type="match status" value="1"/>
</dbReference>
<dbReference type="PANTHER" id="PTHR12560:SF0">
    <property type="entry name" value="LD18904P"/>
    <property type="match status" value="1"/>
</dbReference>
<dbReference type="EMBL" id="CAXDID020000215">
    <property type="protein sequence ID" value="CAL6057581.1"/>
    <property type="molecule type" value="Genomic_DNA"/>
</dbReference>
<dbReference type="PIRSF" id="PIRSF005225">
    <property type="entry name" value="LAG1_LAC1"/>
    <property type="match status" value="1"/>
</dbReference>
<feature type="domain" description="TLC" evidence="7">
    <location>
        <begin position="40"/>
        <end position="261"/>
    </location>
</feature>
<dbReference type="PROSITE" id="PS50922">
    <property type="entry name" value="TLC"/>
    <property type="match status" value="1"/>
</dbReference>
<feature type="transmembrane region" description="Helical" evidence="6">
    <location>
        <begin position="12"/>
        <end position="28"/>
    </location>
</feature>
<dbReference type="GO" id="GO:0005783">
    <property type="term" value="C:endoplasmic reticulum"/>
    <property type="evidence" value="ECO:0007669"/>
    <property type="project" value="TreeGrafter"/>
</dbReference>
<dbReference type="GO" id="GO:0046513">
    <property type="term" value="P:ceramide biosynthetic process"/>
    <property type="evidence" value="ECO:0007669"/>
    <property type="project" value="InterPro"/>
</dbReference>
<dbReference type="SMART" id="SM00724">
    <property type="entry name" value="TLC"/>
    <property type="match status" value="1"/>
</dbReference>
<evidence type="ECO:0000256" key="2">
    <source>
        <dbReference type="ARBA" id="ARBA00022692"/>
    </source>
</evidence>
<dbReference type="InterPro" id="IPR006634">
    <property type="entry name" value="TLC-dom"/>
</dbReference>
<gene>
    <name evidence="9" type="ORF">HINF_LOCUS47574</name>
    <name evidence="8" type="ORF">HINF_LOCUS5288</name>
</gene>
<proteinExistence type="predicted"/>
<feature type="transmembrane region" description="Helical" evidence="6">
    <location>
        <begin position="94"/>
        <end position="113"/>
    </location>
</feature>
<accession>A0AA86NEF8</accession>
<dbReference type="EMBL" id="CATOUU010000137">
    <property type="protein sequence ID" value="CAI9917643.1"/>
    <property type="molecule type" value="Genomic_DNA"/>
</dbReference>
<comment type="subcellular location">
    <subcellularLocation>
        <location evidence="1">Membrane</location>
        <topology evidence="1">Multi-pass membrane protein</topology>
    </subcellularLocation>
</comment>
<feature type="transmembrane region" description="Helical" evidence="6">
    <location>
        <begin position="179"/>
        <end position="201"/>
    </location>
</feature>
<protein>
    <submittedName>
        <fullName evidence="8">Ceramide synthetase</fullName>
    </submittedName>
    <submittedName>
        <fullName evidence="9">Ceramide_synthetase</fullName>
    </submittedName>
</protein>
<reference evidence="8" key="1">
    <citation type="submission" date="2023-06" db="EMBL/GenBank/DDBJ databases">
        <authorList>
            <person name="Kurt Z."/>
        </authorList>
    </citation>
    <scope>NUCLEOTIDE SEQUENCE</scope>
</reference>
<evidence type="ECO:0000313" key="8">
    <source>
        <dbReference type="EMBL" id="CAI9917643.1"/>
    </source>
</evidence>
<dbReference type="GO" id="GO:0016020">
    <property type="term" value="C:membrane"/>
    <property type="evidence" value="ECO:0007669"/>
    <property type="project" value="UniProtKB-SubCell"/>
</dbReference>
<reference evidence="9 10" key="2">
    <citation type="submission" date="2024-07" db="EMBL/GenBank/DDBJ databases">
        <authorList>
            <person name="Akdeniz Z."/>
        </authorList>
    </citation>
    <scope>NUCLEOTIDE SEQUENCE [LARGE SCALE GENOMIC DNA]</scope>
</reference>
<keyword evidence="10" id="KW-1185">Reference proteome</keyword>
<name>A0AA86NEF8_9EUKA</name>
<evidence type="ECO:0000256" key="5">
    <source>
        <dbReference type="PROSITE-ProRule" id="PRU00205"/>
    </source>
</evidence>
<dbReference type="InterPro" id="IPR016439">
    <property type="entry name" value="Lag1/Lac1-like"/>
</dbReference>
<evidence type="ECO:0000256" key="3">
    <source>
        <dbReference type="ARBA" id="ARBA00022989"/>
    </source>
</evidence>
<dbReference type="AlphaFoldDB" id="A0AA86NEF8"/>
<sequence length="280" mass="32714">MQNLLQEKTSVYLPFIFVPLHMLFRYSFQKSVQKIMRKNKNAKKISESSFYFVQYLFLSILSFKISRDQNLHFFDLEALYSEKVFRNAFQPLHAIYLMGELSVYISAFIYMFFESRKDYADFTINVIHHISTISVIAFAYPRGNYNYSVAVAQIHDISDVFLEFSKVIFYLGKENASKLTFVAFATSFIIPRVFVFPRYLIAPFWNGKMNEAILKLSSEIDPMTVYDVKERSLGPGCLSIIYVLNCIWSIAILKMAVGMFKGRTWGDIREQEDEKTQKSE</sequence>
<dbReference type="GO" id="GO:0050291">
    <property type="term" value="F:sphingosine N-acyltransferase activity"/>
    <property type="evidence" value="ECO:0007669"/>
    <property type="project" value="InterPro"/>
</dbReference>
<keyword evidence="4 5" id="KW-0472">Membrane</keyword>
<evidence type="ECO:0000259" key="7">
    <source>
        <dbReference type="PROSITE" id="PS50922"/>
    </source>
</evidence>
<evidence type="ECO:0000313" key="10">
    <source>
        <dbReference type="Proteomes" id="UP001642409"/>
    </source>
</evidence>